<dbReference type="HOGENOM" id="CLU_2498783_0_0_1"/>
<evidence type="ECO:0000313" key="2">
    <source>
        <dbReference type="EMBL" id="KIN97527.1"/>
    </source>
</evidence>
<name>A0A0C3IKN8_PISTI</name>
<gene>
    <name evidence="2" type="ORF">M404DRAFT_890530</name>
</gene>
<accession>A0A0C3IKN8</accession>
<protein>
    <submittedName>
        <fullName evidence="2">Uncharacterized protein</fullName>
    </submittedName>
</protein>
<evidence type="ECO:0000256" key="1">
    <source>
        <dbReference type="SAM" id="MobiDB-lite"/>
    </source>
</evidence>
<dbReference type="EMBL" id="KN832027">
    <property type="protein sequence ID" value="KIN97527.1"/>
    <property type="molecule type" value="Genomic_DNA"/>
</dbReference>
<proteinExistence type="predicted"/>
<sequence length="86" mass="9563">MLSPESGGSASVHELTSLGASTPEIELSDVERRPRSDGIQPAAHDLYPPAQTRPQRMRRSNPLLRNLRLFMSTVPLQLLKMVVKQT</sequence>
<evidence type="ECO:0000313" key="3">
    <source>
        <dbReference type="Proteomes" id="UP000054217"/>
    </source>
</evidence>
<dbReference type="AlphaFoldDB" id="A0A0C3IKN8"/>
<organism evidence="2 3">
    <name type="scientific">Pisolithus tinctorius Marx 270</name>
    <dbReference type="NCBI Taxonomy" id="870435"/>
    <lineage>
        <taxon>Eukaryota</taxon>
        <taxon>Fungi</taxon>
        <taxon>Dikarya</taxon>
        <taxon>Basidiomycota</taxon>
        <taxon>Agaricomycotina</taxon>
        <taxon>Agaricomycetes</taxon>
        <taxon>Agaricomycetidae</taxon>
        <taxon>Boletales</taxon>
        <taxon>Sclerodermatineae</taxon>
        <taxon>Pisolithaceae</taxon>
        <taxon>Pisolithus</taxon>
    </lineage>
</organism>
<reference evidence="2 3" key="1">
    <citation type="submission" date="2014-04" db="EMBL/GenBank/DDBJ databases">
        <authorList>
            <consortium name="DOE Joint Genome Institute"/>
            <person name="Kuo A."/>
            <person name="Kohler A."/>
            <person name="Costa M.D."/>
            <person name="Nagy L.G."/>
            <person name="Floudas D."/>
            <person name="Copeland A."/>
            <person name="Barry K.W."/>
            <person name="Cichocki N."/>
            <person name="Veneault-Fourrey C."/>
            <person name="LaButti K."/>
            <person name="Lindquist E.A."/>
            <person name="Lipzen A."/>
            <person name="Lundell T."/>
            <person name="Morin E."/>
            <person name="Murat C."/>
            <person name="Sun H."/>
            <person name="Tunlid A."/>
            <person name="Henrissat B."/>
            <person name="Grigoriev I.V."/>
            <person name="Hibbett D.S."/>
            <person name="Martin F."/>
            <person name="Nordberg H.P."/>
            <person name="Cantor M.N."/>
            <person name="Hua S.X."/>
        </authorList>
    </citation>
    <scope>NUCLEOTIDE SEQUENCE [LARGE SCALE GENOMIC DNA]</scope>
    <source>
        <strain evidence="2 3">Marx 270</strain>
    </source>
</reference>
<feature type="region of interest" description="Disordered" evidence="1">
    <location>
        <begin position="1"/>
        <end position="60"/>
    </location>
</feature>
<dbReference type="Proteomes" id="UP000054217">
    <property type="component" value="Unassembled WGS sequence"/>
</dbReference>
<reference evidence="3" key="2">
    <citation type="submission" date="2015-01" db="EMBL/GenBank/DDBJ databases">
        <title>Evolutionary Origins and Diversification of the Mycorrhizal Mutualists.</title>
        <authorList>
            <consortium name="DOE Joint Genome Institute"/>
            <consortium name="Mycorrhizal Genomics Consortium"/>
            <person name="Kohler A."/>
            <person name="Kuo A."/>
            <person name="Nagy L.G."/>
            <person name="Floudas D."/>
            <person name="Copeland A."/>
            <person name="Barry K.W."/>
            <person name="Cichocki N."/>
            <person name="Veneault-Fourrey C."/>
            <person name="LaButti K."/>
            <person name="Lindquist E.A."/>
            <person name="Lipzen A."/>
            <person name="Lundell T."/>
            <person name="Morin E."/>
            <person name="Murat C."/>
            <person name="Riley R."/>
            <person name="Ohm R."/>
            <person name="Sun H."/>
            <person name="Tunlid A."/>
            <person name="Henrissat B."/>
            <person name="Grigoriev I.V."/>
            <person name="Hibbett D.S."/>
            <person name="Martin F."/>
        </authorList>
    </citation>
    <scope>NUCLEOTIDE SEQUENCE [LARGE SCALE GENOMIC DNA]</scope>
    <source>
        <strain evidence="3">Marx 270</strain>
    </source>
</reference>
<dbReference type="InParanoid" id="A0A0C3IKN8"/>
<keyword evidence="3" id="KW-1185">Reference proteome</keyword>